<dbReference type="Gene3D" id="1.10.443.10">
    <property type="entry name" value="Intergrase catalytic core"/>
    <property type="match status" value="1"/>
</dbReference>
<dbReference type="GO" id="GO:0015074">
    <property type="term" value="P:DNA integration"/>
    <property type="evidence" value="ECO:0007669"/>
    <property type="project" value="InterPro"/>
</dbReference>
<dbReference type="Gene3D" id="1.10.150.130">
    <property type="match status" value="1"/>
</dbReference>
<evidence type="ECO:0000256" key="1">
    <source>
        <dbReference type="ARBA" id="ARBA00008857"/>
    </source>
</evidence>
<dbReference type="PANTHER" id="PTHR30349:SF64">
    <property type="entry name" value="PROPHAGE INTEGRASE INTD-RELATED"/>
    <property type="match status" value="1"/>
</dbReference>
<dbReference type="EMBL" id="JABAFY010000042">
    <property type="protein sequence ID" value="NME52800.1"/>
    <property type="molecule type" value="Genomic_DNA"/>
</dbReference>
<proteinExistence type="inferred from homology"/>
<protein>
    <submittedName>
        <fullName evidence="5">Site-specific integrase</fullName>
    </submittedName>
</protein>
<gene>
    <name evidence="5" type="ORF">HF854_09805</name>
</gene>
<evidence type="ECO:0000256" key="3">
    <source>
        <dbReference type="ARBA" id="ARBA00023172"/>
    </source>
</evidence>
<dbReference type="CDD" id="cd00796">
    <property type="entry name" value="INT_Rci_Hp1_C"/>
    <property type="match status" value="1"/>
</dbReference>
<dbReference type="InterPro" id="IPR011010">
    <property type="entry name" value="DNA_brk_join_enz"/>
</dbReference>
<dbReference type="SUPFAM" id="SSF56349">
    <property type="entry name" value="DNA breaking-rejoining enzymes"/>
    <property type="match status" value="1"/>
</dbReference>
<sequence>MAINKIEMKTCSRYEASVKVGGVIRKKRFLTLQEAKIWELAMRQAPAMVAQPRLMYSLACSQYIADCELRIASNTLREKKKHLREFASYIRKDCRLQDCAMDDVTLSMARAFSNGVMARSGAKTANRRIRTLKALWNWHKSELTGNPWQAVKPFPEEEFVKYVPSKDDVEKVFAAATQQERDILTVISYTGARLSEVLNLKWEDVSDGSIRLWTHKSRNGSKTSRLVPVGHTLRDVLTRLHPLSEGSPYVFVNPATHGPYRRNQPSICHMLKRLCREAGVREFGFHALRHYFASMLVSTNKVTLCDIQHMLGHQRATTTDTYLHSLCPPVDHLAGVIEEMNQPLKAS</sequence>
<dbReference type="AlphaFoldDB" id="A0A848CBX2"/>
<dbReference type="PROSITE" id="PS51898">
    <property type="entry name" value="TYR_RECOMBINASE"/>
    <property type="match status" value="1"/>
</dbReference>
<name>A0A848CBX2_9BACT</name>
<evidence type="ECO:0000256" key="2">
    <source>
        <dbReference type="ARBA" id="ARBA00023125"/>
    </source>
</evidence>
<keyword evidence="3" id="KW-0233">DNA recombination</keyword>
<dbReference type="Pfam" id="PF00589">
    <property type="entry name" value="Phage_integrase"/>
    <property type="match status" value="1"/>
</dbReference>
<organism evidence="5 6">
    <name type="scientific">Desulfovibrio piger</name>
    <dbReference type="NCBI Taxonomy" id="901"/>
    <lineage>
        <taxon>Bacteria</taxon>
        <taxon>Pseudomonadati</taxon>
        <taxon>Thermodesulfobacteriota</taxon>
        <taxon>Desulfovibrionia</taxon>
        <taxon>Desulfovibrionales</taxon>
        <taxon>Desulfovibrionaceae</taxon>
        <taxon>Desulfovibrio</taxon>
    </lineage>
</organism>
<keyword evidence="2" id="KW-0238">DNA-binding</keyword>
<dbReference type="InterPro" id="IPR050090">
    <property type="entry name" value="Tyrosine_recombinase_XerCD"/>
</dbReference>
<dbReference type="GO" id="GO:0003677">
    <property type="term" value="F:DNA binding"/>
    <property type="evidence" value="ECO:0007669"/>
    <property type="project" value="UniProtKB-KW"/>
</dbReference>
<dbReference type="Proteomes" id="UP000522333">
    <property type="component" value="Unassembled WGS sequence"/>
</dbReference>
<dbReference type="PANTHER" id="PTHR30349">
    <property type="entry name" value="PHAGE INTEGRASE-RELATED"/>
    <property type="match status" value="1"/>
</dbReference>
<dbReference type="InterPro" id="IPR010998">
    <property type="entry name" value="Integrase_recombinase_N"/>
</dbReference>
<dbReference type="InterPro" id="IPR013762">
    <property type="entry name" value="Integrase-like_cat_sf"/>
</dbReference>
<dbReference type="GO" id="GO:0006310">
    <property type="term" value="P:DNA recombination"/>
    <property type="evidence" value="ECO:0007669"/>
    <property type="project" value="UniProtKB-KW"/>
</dbReference>
<evidence type="ECO:0000313" key="5">
    <source>
        <dbReference type="EMBL" id="NME52800.1"/>
    </source>
</evidence>
<comment type="similarity">
    <text evidence="1">Belongs to the 'phage' integrase family.</text>
</comment>
<comment type="caution">
    <text evidence="5">The sequence shown here is derived from an EMBL/GenBank/DDBJ whole genome shotgun (WGS) entry which is preliminary data.</text>
</comment>
<evidence type="ECO:0000259" key="4">
    <source>
        <dbReference type="PROSITE" id="PS51898"/>
    </source>
</evidence>
<accession>A0A848CBX2</accession>
<feature type="domain" description="Tyr recombinase" evidence="4">
    <location>
        <begin position="158"/>
        <end position="338"/>
    </location>
</feature>
<evidence type="ECO:0000313" key="6">
    <source>
        <dbReference type="Proteomes" id="UP000522333"/>
    </source>
</evidence>
<dbReference type="RefSeq" id="WP_168936115.1">
    <property type="nucleotide sequence ID" value="NZ_JABAFY010000042.1"/>
</dbReference>
<reference evidence="5 6" key="1">
    <citation type="submission" date="2020-04" db="EMBL/GenBank/DDBJ databases">
        <authorList>
            <person name="Hitch T.C.A."/>
            <person name="Wylensek D."/>
            <person name="Clavel T."/>
        </authorList>
    </citation>
    <scope>NUCLEOTIDE SEQUENCE [LARGE SCALE GENOMIC DNA]</scope>
    <source>
        <strain evidence="5 6">PG-251-APC-1</strain>
    </source>
</reference>
<dbReference type="InterPro" id="IPR002104">
    <property type="entry name" value="Integrase_catalytic"/>
</dbReference>